<comment type="similarity">
    <text evidence="2 5">Belongs to the peptidase M14 family.</text>
</comment>
<dbReference type="InterPro" id="IPR057247">
    <property type="entry name" value="CARBOXYPEPT_ZN_2"/>
</dbReference>
<keyword evidence="4" id="KW-0862">Zinc</keyword>
<dbReference type="PRINTS" id="PR00765">
    <property type="entry name" value="CRBOXYPTASEA"/>
</dbReference>
<keyword evidence="9" id="KW-1185">Reference proteome</keyword>
<evidence type="ECO:0000256" key="4">
    <source>
        <dbReference type="ARBA" id="ARBA00022833"/>
    </source>
</evidence>
<dbReference type="PROSITE" id="PS52035">
    <property type="entry name" value="PEPTIDASE_M14"/>
    <property type="match status" value="1"/>
</dbReference>
<keyword evidence="8" id="KW-0378">Hydrolase</keyword>
<dbReference type="InterPro" id="IPR000834">
    <property type="entry name" value="Peptidase_M14"/>
</dbReference>
<dbReference type="Gene3D" id="3.40.630.10">
    <property type="entry name" value="Zn peptidases"/>
    <property type="match status" value="1"/>
</dbReference>
<comment type="cofactor">
    <cofactor evidence="1">
        <name>Zn(2+)</name>
        <dbReference type="ChEBI" id="CHEBI:29105"/>
    </cofactor>
</comment>
<evidence type="ECO:0000256" key="2">
    <source>
        <dbReference type="ARBA" id="ARBA00005988"/>
    </source>
</evidence>
<dbReference type="RefSeq" id="WP_341425621.1">
    <property type="nucleotide sequence ID" value="NZ_JBBUTG010000005.1"/>
</dbReference>
<evidence type="ECO:0000256" key="5">
    <source>
        <dbReference type="PROSITE-ProRule" id="PRU01379"/>
    </source>
</evidence>
<keyword evidence="6" id="KW-0732">Signal</keyword>
<organism evidence="8 9">
    <name type="scientific">Ideonella lacteola</name>
    <dbReference type="NCBI Taxonomy" id="2984193"/>
    <lineage>
        <taxon>Bacteria</taxon>
        <taxon>Pseudomonadati</taxon>
        <taxon>Pseudomonadota</taxon>
        <taxon>Betaproteobacteria</taxon>
        <taxon>Burkholderiales</taxon>
        <taxon>Sphaerotilaceae</taxon>
        <taxon>Ideonella</taxon>
    </lineage>
</organism>
<feature type="chain" id="PRO_5045294387" evidence="6">
    <location>
        <begin position="28"/>
        <end position="717"/>
    </location>
</feature>
<reference evidence="8 9" key="1">
    <citation type="submission" date="2024-04" db="EMBL/GenBank/DDBJ databases">
        <title>Novel species of the genus Ideonella isolated from streams.</title>
        <authorList>
            <person name="Lu H."/>
        </authorList>
    </citation>
    <scope>NUCLEOTIDE SEQUENCE [LARGE SCALE GENOMIC DNA]</scope>
    <source>
        <strain evidence="8 9">DXS29W</strain>
    </source>
</reference>
<protein>
    <submittedName>
        <fullName evidence="8">M14 family zinc carboxypeptidase</fullName>
    </submittedName>
</protein>
<dbReference type="PANTHER" id="PTHR11705:SF119">
    <property type="entry name" value="OS02G0119300 PROTEIN"/>
    <property type="match status" value="1"/>
</dbReference>
<keyword evidence="3" id="KW-0479">Metal-binding</keyword>
<feature type="domain" description="Peptidase M14" evidence="7">
    <location>
        <begin position="156"/>
        <end position="469"/>
    </location>
</feature>
<dbReference type="PANTHER" id="PTHR11705">
    <property type="entry name" value="PROTEASE FAMILY M14 CARBOXYPEPTIDASE A,B"/>
    <property type="match status" value="1"/>
</dbReference>
<evidence type="ECO:0000259" key="7">
    <source>
        <dbReference type="PROSITE" id="PS52035"/>
    </source>
</evidence>
<dbReference type="PROSITE" id="PS00133">
    <property type="entry name" value="CARBOXYPEPT_ZN_2"/>
    <property type="match status" value="1"/>
</dbReference>
<evidence type="ECO:0000256" key="6">
    <source>
        <dbReference type="SAM" id="SignalP"/>
    </source>
</evidence>
<dbReference type="SUPFAM" id="SSF89260">
    <property type="entry name" value="Collagen-binding domain"/>
    <property type="match status" value="1"/>
</dbReference>
<gene>
    <name evidence="8" type="ORF">AACH06_10495</name>
</gene>
<dbReference type="GO" id="GO:0004180">
    <property type="term" value="F:carboxypeptidase activity"/>
    <property type="evidence" value="ECO:0007669"/>
    <property type="project" value="UniProtKB-KW"/>
</dbReference>
<dbReference type="SMART" id="SM00631">
    <property type="entry name" value="Zn_pept"/>
    <property type="match status" value="1"/>
</dbReference>
<feature type="signal peptide" evidence="6">
    <location>
        <begin position="1"/>
        <end position="27"/>
    </location>
</feature>
<proteinExistence type="inferred from homology"/>
<evidence type="ECO:0000313" key="8">
    <source>
        <dbReference type="EMBL" id="MEK8031245.1"/>
    </source>
</evidence>
<keyword evidence="8" id="KW-0121">Carboxypeptidase</keyword>
<name>A0ABU9BQQ6_9BURK</name>
<dbReference type="CDD" id="cd06226">
    <property type="entry name" value="M14_CPT_like"/>
    <property type="match status" value="1"/>
</dbReference>
<accession>A0ABU9BQQ6</accession>
<dbReference type="Proteomes" id="UP001371218">
    <property type="component" value="Unassembled WGS sequence"/>
</dbReference>
<keyword evidence="8" id="KW-0645">Protease</keyword>
<evidence type="ECO:0000313" key="9">
    <source>
        <dbReference type="Proteomes" id="UP001371218"/>
    </source>
</evidence>
<dbReference type="Pfam" id="PF00246">
    <property type="entry name" value="Peptidase_M14"/>
    <property type="match status" value="1"/>
</dbReference>
<sequence length="717" mass="76521">MTLRASRKTAATTALLLTTLGATPLWAGDAPAPHTPQRDTAQAAVRAAAQEMRELRQQERQRNNIYQVWFPDLATARKAAISFHHALLESKYDEGYLVLELEPEEYAALQSRGFRLETAHDFIKRRNAFLERFQKASDENLRQGGNGDISIESIPGYACYETVEETFAAAQAFATSKPNLAQWLDVGNSWQKNTGSGGYDIRVLKLTNTAIGGTKPKLFINSAIHAREYTTAPLVLEFARWLVNGYGTNADATWMLDHHEIHLMLHTNPDGRKKAEGGLSWRKNTNTAYCGANSNSRGADLNRNFTFSWNATNGQGSSGNACNETYRGPSAHSEPETQAIEGYIASIFPDSRGPNPGDAAPATTMGVHLDIHSYSQLVLWPWGTTNQPAPNGTALQTMGRRLAWFNGYTPEQSIGLYPTDGTSDGPSYGDRGVAAFTIELGSSFFESCTTYNNTTKPKNLPALIYAARVARAPYQLPAGPDVASLSLNDGTGVPAGTAVTLTASITDTRFNNSNGTEPTQAISAAEAYIDTPPWSPGATPIALSAADGSFNSTTESITGTLNTTNLSNGKHIVFVRGKDASGAFGPVSSVYLTIGQGTPPATETEPNNSIAAANPVAAPVTLTGTMGNNTDSDFFSVSLPAGATLTSTLTPNVSSDYDLYVYDSAGTLLGKSERGSGLVDTVNVTNTGTSAVSRYVKVLYYGGNTGAGGTYSLQLSW</sequence>
<dbReference type="Gene3D" id="2.60.120.380">
    <property type="match status" value="1"/>
</dbReference>
<dbReference type="SUPFAM" id="SSF53187">
    <property type="entry name" value="Zn-dependent exopeptidases"/>
    <property type="match status" value="1"/>
</dbReference>
<evidence type="ECO:0000256" key="1">
    <source>
        <dbReference type="ARBA" id="ARBA00001947"/>
    </source>
</evidence>
<dbReference type="EMBL" id="JBBUTG010000005">
    <property type="protein sequence ID" value="MEK8031245.1"/>
    <property type="molecule type" value="Genomic_DNA"/>
</dbReference>
<evidence type="ECO:0000256" key="3">
    <source>
        <dbReference type="ARBA" id="ARBA00022723"/>
    </source>
</evidence>
<feature type="active site" description="Proton donor/acceptor" evidence="5">
    <location>
        <position position="439"/>
    </location>
</feature>
<comment type="caution">
    <text evidence="8">The sequence shown here is derived from an EMBL/GenBank/DDBJ whole genome shotgun (WGS) entry which is preliminary data.</text>
</comment>